<keyword evidence="3" id="KW-1185">Reference proteome</keyword>
<evidence type="ECO:0000313" key="2">
    <source>
        <dbReference type="EMBL" id="OCL06158.1"/>
    </source>
</evidence>
<dbReference type="EMBL" id="KV750120">
    <property type="protein sequence ID" value="OCL06158.1"/>
    <property type="molecule type" value="Genomic_DNA"/>
</dbReference>
<feature type="region of interest" description="Disordered" evidence="1">
    <location>
        <begin position="146"/>
        <end position="165"/>
    </location>
</feature>
<dbReference type="OrthoDB" id="3931625at2759"/>
<feature type="compositionally biased region" description="Basic residues" evidence="1">
    <location>
        <begin position="341"/>
        <end position="350"/>
    </location>
</feature>
<feature type="compositionally biased region" description="Acidic residues" evidence="1">
    <location>
        <begin position="315"/>
        <end position="325"/>
    </location>
</feature>
<feature type="region of interest" description="Disordered" evidence="1">
    <location>
        <begin position="305"/>
        <end position="515"/>
    </location>
</feature>
<feature type="compositionally biased region" description="Basic and acidic residues" evidence="1">
    <location>
        <begin position="452"/>
        <end position="476"/>
    </location>
</feature>
<feature type="region of interest" description="Disordered" evidence="1">
    <location>
        <begin position="75"/>
        <end position="105"/>
    </location>
</feature>
<evidence type="ECO:0000256" key="1">
    <source>
        <dbReference type="SAM" id="MobiDB-lite"/>
    </source>
</evidence>
<protein>
    <submittedName>
        <fullName evidence="2">Uncharacterized protein</fullName>
    </submittedName>
</protein>
<reference evidence="2 3" key="1">
    <citation type="journal article" date="2016" name="Nat. Commun.">
        <title>Ectomycorrhizal ecology is imprinted in the genome of the dominant symbiotic fungus Cenococcum geophilum.</title>
        <authorList>
            <consortium name="DOE Joint Genome Institute"/>
            <person name="Peter M."/>
            <person name="Kohler A."/>
            <person name="Ohm R.A."/>
            <person name="Kuo A."/>
            <person name="Krutzmann J."/>
            <person name="Morin E."/>
            <person name="Arend M."/>
            <person name="Barry K.W."/>
            <person name="Binder M."/>
            <person name="Choi C."/>
            <person name="Clum A."/>
            <person name="Copeland A."/>
            <person name="Grisel N."/>
            <person name="Haridas S."/>
            <person name="Kipfer T."/>
            <person name="LaButti K."/>
            <person name="Lindquist E."/>
            <person name="Lipzen A."/>
            <person name="Maire R."/>
            <person name="Meier B."/>
            <person name="Mihaltcheva S."/>
            <person name="Molinier V."/>
            <person name="Murat C."/>
            <person name="Poggeler S."/>
            <person name="Quandt C.A."/>
            <person name="Sperisen C."/>
            <person name="Tritt A."/>
            <person name="Tisserant E."/>
            <person name="Crous P.W."/>
            <person name="Henrissat B."/>
            <person name="Nehls U."/>
            <person name="Egli S."/>
            <person name="Spatafora J.W."/>
            <person name="Grigoriev I.V."/>
            <person name="Martin F.M."/>
        </authorList>
    </citation>
    <scope>NUCLEOTIDE SEQUENCE [LARGE SCALE GENOMIC DNA]</scope>
    <source>
        <strain evidence="2 3">CBS 207.34</strain>
    </source>
</reference>
<feature type="compositionally biased region" description="Basic and acidic residues" evidence="1">
    <location>
        <begin position="19"/>
        <end position="31"/>
    </location>
</feature>
<feature type="compositionally biased region" description="Polar residues" evidence="1">
    <location>
        <begin position="491"/>
        <end position="508"/>
    </location>
</feature>
<organism evidence="2 3">
    <name type="scientific">Glonium stellatum</name>
    <dbReference type="NCBI Taxonomy" id="574774"/>
    <lineage>
        <taxon>Eukaryota</taxon>
        <taxon>Fungi</taxon>
        <taxon>Dikarya</taxon>
        <taxon>Ascomycota</taxon>
        <taxon>Pezizomycotina</taxon>
        <taxon>Dothideomycetes</taxon>
        <taxon>Pleosporomycetidae</taxon>
        <taxon>Gloniales</taxon>
        <taxon>Gloniaceae</taxon>
        <taxon>Glonium</taxon>
    </lineage>
</organism>
<accession>A0A8E2EWV6</accession>
<gene>
    <name evidence="2" type="ORF">AOQ84DRAFT_390366</name>
</gene>
<name>A0A8E2EWV6_9PEZI</name>
<feature type="region of interest" description="Disordered" evidence="1">
    <location>
        <begin position="1"/>
        <end position="31"/>
    </location>
</feature>
<dbReference type="Proteomes" id="UP000250140">
    <property type="component" value="Unassembled WGS sequence"/>
</dbReference>
<sequence>MSTIASHIDDGFYLPDRIPSNREQRRRDRASTLHQDALLRAHASHHVQFGPTAKTGKYVPVMDIIGSECDLGSAIDDGLGPPPPPPHMPSYTATDKPPMTSSSTISAGHKMEWDVASDNLSYIDDGLGFQTPQTALPRATRVEVGDIESPEKVSQHPSRPITIPMVGTSVPKSNILLQRGVMVRTASKEYSSDVAKVTIDDICSTIENAAAISLKILPPGETRRRPVIIPSPPKLPTFIIRNRADTRTVIVDGVEEPIQSHSRRILFERKNTVPQVVEPPVYPIFVNKAQYSSKARPLVAISRVKQPESPQVESEFIEPESEPELSPEPLETLAPKENRKQEKKKGKAKAQKVPQPDPGKKNGKEGKHKSNPPSPIIEPEPAGDVDTQDDGIGIDNLVTSPPGGSPGPSNPDVFMSGGLGLLSPHASVKGEQPVKNSGPENKIKNQKKKGKKAEEPEGEKEKTQTKGGNEKEEKKRGAPGTPNHVSEGLGLQTTETSDTLHSGNQQGQELGLGIRGGMPIPYDYPPILQQQHGSMPSGFPGYSPQGFQYPPGMPFLTATNPQQAQDLSNYKSPTVESVPSTPGRTSALVALPRTPGGRMANGYDDKESYCNQVWGGIPVRVAEWRM</sequence>
<proteinExistence type="predicted"/>
<dbReference type="AlphaFoldDB" id="A0A8E2EWV6"/>
<evidence type="ECO:0000313" key="3">
    <source>
        <dbReference type="Proteomes" id="UP000250140"/>
    </source>
</evidence>